<evidence type="ECO:0000313" key="2">
    <source>
        <dbReference type="Proteomes" id="UP000288953"/>
    </source>
</evidence>
<organism evidence="1 2">
    <name type="scientific">Candidatus Pseudomonas adelgestsugas</name>
    <dbReference type="NCBI Taxonomy" id="1302376"/>
    <lineage>
        <taxon>Bacteria</taxon>
        <taxon>Pseudomonadati</taxon>
        <taxon>Pseudomonadota</taxon>
        <taxon>Gammaproteobacteria</taxon>
        <taxon>Pseudomonadales</taxon>
        <taxon>Pseudomonadaceae</taxon>
        <taxon>Pseudomonas</taxon>
    </lineage>
</organism>
<gene>
    <name evidence="1" type="ORF">C3B55_00729</name>
</gene>
<reference evidence="1 2" key="1">
    <citation type="journal article" date="2018" name="Genome Biol. Evol.">
        <title>Partnering With a Pest: Genomes of Hemlock Woolly Adelgid Symbionts Reveal Atypical Nutritional Provisioning Patterns in Dual-Obligate Bacteria.</title>
        <authorList>
            <person name="Weglarz K.M."/>
            <person name="Havill N.P."/>
            <person name="Burke G.R."/>
            <person name="von Dohlen C.D."/>
        </authorList>
    </citation>
    <scope>NUCLEOTIDE SEQUENCE [LARGE SCALE GENOMIC DNA]</scope>
    <source>
        <strain evidence="1 2">HWA_ENA</strain>
    </source>
</reference>
<keyword evidence="2" id="KW-1185">Reference proteome</keyword>
<proteinExistence type="predicted"/>
<protein>
    <submittedName>
        <fullName evidence="1">Uncharacterized protein</fullName>
    </submittedName>
</protein>
<accession>A0ABX5RA87</accession>
<dbReference type="EMBL" id="CP026512">
    <property type="protein sequence ID" value="QAX82050.1"/>
    <property type="molecule type" value="Genomic_DNA"/>
</dbReference>
<dbReference type="Proteomes" id="UP000288953">
    <property type="component" value="Chromosome"/>
</dbReference>
<name>A0ABX5RA87_9PSED</name>
<evidence type="ECO:0000313" key="1">
    <source>
        <dbReference type="EMBL" id="QAX82050.1"/>
    </source>
</evidence>
<sequence>MGKFYLLLKLIINMILLNYPTNVECLMFKSTIERKDNNNLYLNIFHLNQA</sequence>